<keyword evidence="2" id="KW-0378">Hydrolase</keyword>
<evidence type="ECO:0000313" key="3">
    <source>
        <dbReference type="Proteomes" id="UP000435138"/>
    </source>
</evidence>
<dbReference type="InterPro" id="IPR003615">
    <property type="entry name" value="HNH_nuc"/>
</dbReference>
<protein>
    <submittedName>
        <fullName evidence="2">HNH endonuclease</fullName>
    </submittedName>
</protein>
<dbReference type="InterPro" id="IPR002711">
    <property type="entry name" value="HNH"/>
</dbReference>
<dbReference type="Gene3D" id="1.10.30.50">
    <property type="match status" value="1"/>
</dbReference>
<accession>A0A6A8A3S3</accession>
<comment type="caution">
    <text evidence="2">The sequence shown here is derived from an EMBL/GenBank/DDBJ whole genome shotgun (WGS) entry which is preliminary data.</text>
</comment>
<dbReference type="Pfam" id="PF01844">
    <property type="entry name" value="HNH"/>
    <property type="match status" value="1"/>
</dbReference>
<sequence length="341" mass="38876">MARRRKLHSEPEKALAELQTLLDDFSSWLSDPDLRAKVRALIPAIHKIREVGVILQTGAAQLSARMRILNYLQAYPLTVIDGDELMVVSGIQDYPRRVRELRVQLGWQISSGATFKDMANDLSRTGNLEDLAAIEAALGRDPLTLRTDQYVLLSLEEDREAAHRWNNLNEIRRSKASVQDKLLRYMLKNIGRPVLGEELRYLAGDRNEWPRRMRELRTEGGWSIATKMSGRPDLNVGTYVLETGEPAPEHDRHIPDAVRVDVLIRDKYRCQWPECGWERGMAAPNDPRKLLELHHVVHHRDKGTNTTGNLITLCNTHHDLVHKDQSAAKVVETILAEAHAR</sequence>
<reference evidence="2 3" key="1">
    <citation type="submission" date="2019-11" db="EMBL/GenBank/DDBJ databases">
        <title>Genome analysis of Rhizobacterium cereale a novel genus and species isolated from maize roots in North Spain.</title>
        <authorList>
            <person name="Menendez E."/>
            <person name="Flores-Felix J.D."/>
            <person name="Ramirez-Bahena M.-H."/>
            <person name="Igual J.M."/>
            <person name="Garcia-Fraile P."/>
            <person name="Peix A."/>
            <person name="Velazquez E."/>
        </authorList>
    </citation>
    <scope>NUCLEOTIDE SEQUENCE [LARGE SCALE GENOMIC DNA]</scope>
    <source>
        <strain evidence="2 3">RZME27</strain>
    </source>
</reference>
<dbReference type="CDD" id="cd00085">
    <property type="entry name" value="HNHc"/>
    <property type="match status" value="1"/>
</dbReference>
<dbReference type="GO" id="GO:0004519">
    <property type="term" value="F:endonuclease activity"/>
    <property type="evidence" value="ECO:0007669"/>
    <property type="project" value="UniProtKB-KW"/>
</dbReference>
<dbReference type="SMART" id="SM00507">
    <property type="entry name" value="HNHc"/>
    <property type="match status" value="1"/>
</dbReference>
<dbReference type="GO" id="GO:0003676">
    <property type="term" value="F:nucleic acid binding"/>
    <property type="evidence" value="ECO:0007669"/>
    <property type="project" value="InterPro"/>
</dbReference>
<dbReference type="EMBL" id="WIXI01000038">
    <property type="protein sequence ID" value="MQY45952.1"/>
    <property type="molecule type" value="Genomic_DNA"/>
</dbReference>
<dbReference type="GO" id="GO:0008270">
    <property type="term" value="F:zinc ion binding"/>
    <property type="evidence" value="ECO:0007669"/>
    <property type="project" value="InterPro"/>
</dbReference>
<keyword evidence="2" id="KW-0255">Endonuclease</keyword>
<evidence type="ECO:0000259" key="1">
    <source>
        <dbReference type="SMART" id="SM00507"/>
    </source>
</evidence>
<dbReference type="AlphaFoldDB" id="A0A6A8A3S3"/>
<gene>
    <name evidence="2" type="ORF">GAO09_07755</name>
</gene>
<keyword evidence="2" id="KW-0540">Nuclease</keyword>
<dbReference type="Proteomes" id="UP000435138">
    <property type="component" value="Unassembled WGS sequence"/>
</dbReference>
<keyword evidence="3" id="KW-1185">Reference proteome</keyword>
<feature type="domain" description="HNH nuclease" evidence="1">
    <location>
        <begin position="257"/>
        <end position="319"/>
    </location>
</feature>
<name>A0A6A8A3S3_9HYPH</name>
<evidence type="ECO:0000313" key="2">
    <source>
        <dbReference type="EMBL" id="MQY45952.1"/>
    </source>
</evidence>
<proteinExistence type="predicted"/>
<organism evidence="2 3">
    <name type="scientific">Endobacterium cereale</name>
    <dbReference type="NCBI Taxonomy" id="2663029"/>
    <lineage>
        <taxon>Bacteria</taxon>
        <taxon>Pseudomonadati</taxon>
        <taxon>Pseudomonadota</taxon>
        <taxon>Alphaproteobacteria</taxon>
        <taxon>Hyphomicrobiales</taxon>
        <taxon>Rhizobiaceae</taxon>
        <taxon>Endobacterium</taxon>
    </lineage>
</organism>